<sequence>MENLLVKEKPTHMEALLAKSICIESSWLTSQSGPAASDDKSSSCQDYKDLDVYLDEIYKTYSINAEFDRKIPCYPSHSGHCSLDTSVLVAIATAVAQAQAVVNSTNLWAKAPAEACSSSPTSSKPNPGAIGTMSSYLDFAGVVENKDNILRMLSSNDIDQYSLFKLGHFSNEELFAIGLKIRTIAELRANVNKYQRHLEGL</sequence>
<accession>A0A2N5TG63</accession>
<reference evidence="1 2" key="1">
    <citation type="submission" date="2017-11" db="EMBL/GenBank/DDBJ databases">
        <title>De novo assembly and phasing of dikaryotic genomes from two isolates of Puccinia coronata f. sp. avenae, the causal agent of oat crown rust.</title>
        <authorList>
            <person name="Miller M.E."/>
            <person name="Zhang Y."/>
            <person name="Omidvar V."/>
            <person name="Sperschneider J."/>
            <person name="Schwessinger B."/>
            <person name="Raley C."/>
            <person name="Palmer J.M."/>
            <person name="Garnica D."/>
            <person name="Upadhyaya N."/>
            <person name="Rathjen J."/>
            <person name="Taylor J.M."/>
            <person name="Park R.F."/>
            <person name="Dodds P.N."/>
            <person name="Hirsch C.D."/>
            <person name="Kianian S.F."/>
            <person name="Figueroa M."/>
        </authorList>
    </citation>
    <scope>NUCLEOTIDE SEQUENCE [LARGE SCALE GENOMIC DNA]</scope>
    <source>
        <strain evidence="1">12SD80</strain>
    </source>
</reference>
<comment type="caution">
    <text evidence="1">The sequence shown here is derived from an EMBL/GenBank/DDBJ whole genome shotgun (WGS) entry which is preliminary data.</text>
</comment>
<proteinExistence type="predicted"/>
<protein>
    <submittedName>
        <fullName evidence="1">Uncharacterized protein</fullName>
    </submittedName>
</protein>
<gene>
    <name evidence="1" type="ORF">PCASD_07456</name>
</gene>
<evidence type="ECO:0000313" key="2">
    <source>
        <dbReference type="Proteomes" id="UP000235392"/>
    </source>
</evidence>
<organism evidence="1 2">
    <name type="scientific">Puccinia coronata f. sp. avenae</name>
    <dbReference type="NCBI Taxonomy" id="200324"/>
    <lineage>
        <taxon>Eukaryota</taxon>
        <taxon>Fungi</taxon>
        <taxon>Dikarya</taxon>
        <taxon>Basidiomycota</taxon>
        <taxon>Pucciniomycotina</taxon>
        <taxon>Pucciniomycetes</taxon>
        <taxon>Pucciniales</taxon>
        <taxon>Pucciniaceae</taxon>
        <taxon>Puccinia</taxon>
    </lineage>
</organism>
<dbReference type="Proteomes" id="UP000235392">
    <property type="component" value="Unassembled WGS sequence"/>
</dbReference>
<dbReference type="EMBL" id="PGCI01000608">
    <property type="protein sequence ID" value="PLW24496.1"/>
    <property type="molecule type" value="Genomic_DNA"/>
</dbReference>
<evidence type="ECO:0000313" key="1">
    <source>
        <dbReference type="EMBL" id="PLW24496.1"/>
    </source>
</evidence>
<name>A0A2N5TG63_9BASI</name>
<dbReference type="AlphaFoldDB" id="A0A2N5TG63"/>